<feature type="compositionally biased region" description="Polar residues" evidence="1">
    <location>
        <begin position="292"/>
        <end position="301"/>
    </location>
</feature>
<feature type="region of interest" description="Disordered" evidence="1">
    <location>
        <begin position="385"/>
        <end position="431"/>
    </location>
</feature>
<feature type="compositionally biased region" description="Low complexity" evidence="1">
    <location>
        <begin position="385"/>
        <end position="399"/>
    </location>
</feature>
<evidence type="ECO:0000256" key="1">
    <source>
        <dbReference type="SAM" id="MobiDB-lite"/>
    </source>
</evidence>
<reference evidence="2 3" key="1">
    <citation type="submission" date="2018-11" db="EMBL/GenBank/DDBJ databases">
        <title>Genome assembly of Steccherinum ochraceum LE-BIN_3174, the white-rot fungus of the Steccherinaceae family (The Residual Polyporoid clade, Polyporales, Basidiomycota).</title>
        <authorList>
            <person name="Fedorova T.V."/>
            <person name="Glazunova O.A."/>
            <person name="Landesman E.O."/>
            <person name="Moiseenko K.V."/>
            <person name="Psurtseva N.V."/>
            <person name="Savinova O.S."/>
            <person name="Shakhova N.V."/>
            <person name="Tyazhelova T.V."/>
            <person name="Vasina D.V."/>
        </authorList>
    </citation>
    <scope>NUCLEOTIDE SEQUENCE [LARGE SCALE GENOMIC DNA]</scope>
    <source>
        <strain evidence="2 3">LE-BIN_3174</strain>
    </source>
</reference>
<dbReference type="Proteomes" id="UP000292702">
    <property type="component" value="Unassembled WGS sequence"/>
</dbReference>
<evidence type="ECO:0000313" key="2">
    <source>
        <dbReference type="EMBL" id="TCD62763.1"/>
    </source>
</evidence>
<dbReference type="EMBL" id="RWJN01000347">
    <property type="protein sequence ID" value="TCD62763.1"/>
    <property type="molecule type" value="Genomic_DNA"/>
</dbReference>
<accession>A0A4R0R8F0</accession>
<comment type="caution">
    <text evidence="2">The sequence shown here is derived from an EMBL/GenBank/DDBJ whole genome shotgun (WGS) entry which is preliminary data.</text>
</comment>
<sequence length="431" mass="47092">MADHGVVTCPQTCIQQQNDRAILSSHKPFVTSSLVNGQPYFQSPAVAQYSTPAPLPYFDCGDVDQEMYDATGDLGYSYQTVAFTATEYVAEPMDVDSGFFGGDVDMEDASEDRISEHSAAIERERRTELLRQRTRCVQQARDRKRPILLGRHVTRARERGRARIDLNPHWSVRAWKAATSVLPPRPSSVPTKPFEYRFTFSRATPGQMNRVHDDLPDYEDVVPDVAFGGTSWPATGPAEMEKAANSSRTKALHDCAQTSSQANAVAGSSRIDASTIVYAATPAADEEEEDAQQSSHGSTPTFERRAAKPGRPSAADFMDAPAEQPQPKVPHYYFHPDEDEIEDFDWLAASFSTAPSADALQNTTPGASLDGVDELLSSVFEVVSQSQSHSLSDSEPSSPNTFNFSPLNSPTSSANTSVEDLSEILGNTKID</sequence>
<feature type="region of interest" description="Disordered" evidence="1">
    <location>
        <begin position="229"/>
        <end position="255"/>
    </location>
</feature>
<organism evidence="2 3">
    <name type="scientific">Steccherinum ochraceum</name>
    <dbReference type="NCBI Taxonomy" id="92696"/>
    <lineage>
        <taxon>Eukaryota</taxon>
        <taxon>Fungi</taxon>
        <taxon>Dikarya</taxon>
        <taxon>Basidiomycota</taxon>
        <taxon>Agaricomycotina</taxon>
        <taxon>Agaricomycetes</taxon>
        <taxon>Polyporales</taxon>
        <taxon>Steccherinaceae</taxon>
        <taxon>Steccherinum</taxon>
    </lineage>
</organism>
<evidence type="ECO:0000313" key="3">
    <source>
        <dbReference type="Proteomes" id="UP000292702"/>
    </source>
</evidence>
<gene>
    <name evidence="2" type="ORF">EIP91_006435</name>
</gene>
<keyword evidence="3" id="KW-1185">Reference proteome</keyword>
<feature type="compositionally biased region" description="Polar residues" evidence="1">
    <location>
        <begin position="400"/>
        <end position="419"/>
    </location>
</feature>
<protein>
    <submittedName>
        <fullName evidence="2">Uncharacterized protein</fullName>
    </submittedName>
</protein>
<feature type="region of interest" description="Disordered" evidence="1">
    <location>
        <begin position="284"/>
        <end position="330"/>
    </location>
</feature>
<dbReference type="AlphaFoldDB" id="A0A4R0R8F0"/>
<name>A0A4R0R8F0_9APHY</name>
<proteinExistence type="predicted"/>